<feature type="transmembrane region" description="Helical" evidence="1">
    <location>
        <begin position="397"/>
        <end position="414"/>
    </location>
</feature>
<feature type="transmembrane region" description="Helical" evidence="1">
    <location>
        <begin position="369"/>
        <end position="388"/>
    </location>
</feature>
<proteinExistence type="predicted"/>
<name>A0A3B1BYJ3_9ZZZZ</name>
<accession>A0A3B1BYJ3</accession>
<gene>
    <name evidence="2" type="ORF">MNBD_NITROSPINAE01-1752</name>
</gene>
<dbReference type="InterPro" id="IPR058226">
    <property type="entry name" value="AZOBR_p60025-like"/>
</dbReference>
<feature type="transmembrane region" description="Helical" evidence="1">
    <location>
        <begin position="310"/>
        <end position="330"/>
    </location>
</feature>
<protein>
    <recommendedName>
        <fullName evidence="3">Glycosyltransferase RgtA/B/C/D-like domain-containing protein</fullName>
    </recommendedName>
</protein>
<feature type="transmembrane region" description="Helical" evidence="1">
    <location>
        <begin position="83"/>
        <end position="103"/>
    </location>
</feature>
<dbReference type="EMBL" id="UOGC01000039">
    <property type="protein sequence ID" value="VAX16904.1"/>
    <property type="molecule type" value="Genomic_DNA"/>
</dbReference>
<dbReference type="NCBIfam" id="NF046093">
    <property type="entry name" value="AZOBR_p60025_fam"/>
    <property type="match status" value="1"/>
</dbReference>
<organism evidence="2">
    <name type="scientific">hydrothermal vent metagenome</name>
    <dbReference type="NCBI Taxonomy" id="652676"/>
    <lineage>
        <taxon>unclassified sequences</taxon>
        <taxon>metagenomes</taxon>
        <taxon>ecological metagenomes</taxon>
    </lineage>
</organism>
<evidence type="ECO:0000313" key="2">
    <source>
        <dbReference type="EMBL" id="VAX16904.1"/>
    </source>
</evidence>
<reference evidence="2" key="1">
    <citation type="submission" date="2018-06" db="EMBL/GenBank/DDBJ databases">
        <authorList>
            <person name="Zhirakovskaya E."/>
        </authorList>
    </citation>
    <scope>NUCLEOTIDE SEQUENCE</scope>
</reference>
<feature type="transmembrane region" description="Helical" evidence="1">
    <location>
        <begin position="444"/>
        <end position="462"/>
    </location>
</feature>
<feature type="transmembrane region" description="Helical" evidence="1">
    <location>
        <begin position="12"/>
        <end position="34"/>
    </location>
</feature>
<feature type="transmembrane region" description="Helical" evidence="1">
    <location>
        <begin position="267"/>
        <end position="290"/>
    </location>
</feature>
<keyword evidence="1" id="KW-0812">Transmembrane</keyword>
<feature type="transmembrane region" description="Helical" evidence="1">
    <location>
        <begin position="188"/>
        <end position="208"/>
    </location>
</feature>
<sequence length="463" mass="51999">MENSEKTRKALLLAERVALLAMVAYGAILIYYLYGGPFDYKGFIRVRMPSPDKPILILTVVTILFTTLNVINKNKASWFSTGSPAFASLIVFLVYLAIVANFIDNHKSNVGFLICIGDRFAGEGLKDKNVPVLPNSNGYDGAFYYRLAMDPLLKDKSATPRVDIPAYRQQRILYPLTAKIMSFGNDKLIPFMLMMVNLVCLATLAWVCARIAINAGLWAGWGMFTPFYAGFAISVYRDLAEPMGALLLISSLLAIRKEKYPTAAMLLALAALARETTILVGVAIAIAWAITPIIGKFFSKTERFPKVPLYVGLAPLATYAIWQLAIYSMWGIFSAQHGGHNLGVPFMGVYNEIKGYLAGYQIHYRTYDLFLIAGIFATGLIVTINLCSKKLMTHERIAFFIYFCFATMFTWAIWEAKEGYTRVLSEFYVLSWFVIIVSQSKFRTALGIYWIGAFFWMSYAWLT</sequence>
<keyword evidence="1" id="KW-1133">Transmembrane helix</keyword>
<feature type="transmembrane region" description="Helical" evidence="1">
    <location>
        <begin position="420"/>
        <end position="437"/>
    </location>
</feature>
<dbReference type="AlphaFoldDB" id="A0A3B1BYJ3"/>
<evidence type="ECO:0000256" key="1">
    <source>
        <dbReference type="SAM" id="Phobius"/>
    </source>
</evidence>
<evidence type="ECO:0008006" key="3">
    <source>
        <dbReference type="Google" id="ProtNLM"/>
    </source>
</evidence>
<feature type="transmembrane region" description="Helical" evidence="1">
    <location>
        <begin position="215"/>
        <end position="233"/>
    </location>
</feature>
<keyword evidence="1" id="KW-0472">Membrane</keyword>
<feature type="transmembrane region" description="Helical" evidence="1">
    <location>
        <begin position="54"/>
        <end position="71"/>
    </location>
</feature>